<dbReference type="Proteomes" id="UP000076962">
    <property type="component" value="Unassembled WGS sequence"/>
</dbReference>
<reference evidence="1 2" key="1">
    <citation type="submission" date="2016-05" db="EMBL/GenBank/DDBJ databases">
        <title>Single-cell genome of chain-forming Candidatus Thiomargarita nelsonii and comparison to other large sulfur-oxidizing bacteria.</title>
        <authorList>
            <person name="Winkel M."/>
            <person name="Salman V."/>
            <person name="Woyke T."/>
            <person name="Schulz-Vogt H."/>
            <person name="Richter M."/>
            <person name="Flood B."/>
            <person name="Bailey J."/>
            <person name="Amann R."/>
            <person name="Mussmann M."/>
        </authorList>
    </citation>
    <scope>NUCLEOTIDE SEQUENCE [LARGE SCALE GENOMIC DNA]</scope>
    <source>
        <strain evidence="1 2">THI036</strain>
    </source>
</reference>
<evidence type="ECO:0000313" key="2">
    <source>
        <dbReference type="Proteomes" id="UP000076962"/>
    </source>
</evidence>
<keyword evidence="2" id="KW-1185">Reference proteome</keyword>
<accession>A0A0A6P046</accession>
<dbReference type="EMBL" id="LUTY01002502">
    <property type="protein sequence ID" value="OAD20249.1"/>
    <property type="molecule type" value="Genomic_DNA"/>
</dbReference>
<sequence>MPGWRASFYRTASGEDLDLVLERGRRRLAFEFKSSVAPKVSRGFSGTLELFEPDHVWIVAPVQEAYHKSQGVTVSPIKEILDDLVHNRF</sequence>
<proteinExistence type="predicted"/>
<comment type="caution">
    <text evidence="1">The sequence shown here is derived from an EMBL/GenBank/DDBJ whole genome shotgun (WGS) entry which is preliminary data.</text>
</comment>
<gene>
    <name evidence="1" type="ORF">THIOM_004066</name>
</gene>
<organism evidence="1 2">
    <name type="scientific">Candidatus Thiomargarita nelsonii</name>
    <dbReference type="NCBI Taxonomy" id="1003181"/>
    <lineage>
        <taxon>Bacteria</taxon>
        <taxon>Pseudomonadati</taxon>
        <taxon>Pseudomonadota</taxon>
        <taxon>Gammaproteobacteria</taxon>
        <taxon>Thiotrichales</taxon>
        <taxon>Thiotrichaceae</taxon>
        <taxon>Thiomargarita</taxon>
    </lineage>
</organism>
<protein>
    <submittedName>
        <fullName evidence="1">AAA ATPase</fullName>
    </submittedName>
</protein>
<name>A0A0A6P046_9GAMM</name>
<dbReference type="AlphaFoldDB" id="A0A0A6P046"/>
<evidence type="ECO:0000313" key="1">
    <source>
        <dbReference type="EMBL" id="OAD20249.1"/>
    </source>
</evidence>